<gene>
    <name evidence="5" type="ORF">AVEN_236480_1</name>
</gene>
<evidence type="ECO:0000256" key="3">
    <source>
        <dbReference type="SAM" id="Phobius"/>
    </source>
</evidence>
<dbReference type="PROSITE" id="PS50062">
    <property type="entry name" value="BCL2_FAMILY"/>
    <property type="match status" value="1"/>
</dbReference>
<protein>
    <recommendedName>
        <fullName evidence="4">Bcl-2 Bcl-2 homology region 1-3 domain-containing protein</fullName>
    </recommendedName>
</protein>
<dbReference type="AlphaFoldDB" id="A0A4Y2LIQ7"/>
<dbReference type="Pfam" id="PF00452">
    <property type="entry name" value="Bcl-2"/>
    <property type="match status" value="1"/>
</dbReference>
<keyword evidence="3" id="KW-1133">Transmembrane helix</keyword>
<keyword evidence="6" id="KW-1185">Reference proteome</keyword>
<dbReference type="InterPro" id="IPR026298">
    <property type="entry name" value="Bcl-2_fam"/>
</dbReference>
<dbReference type="GO" id="GO:0001836">
    <property type="term" value="P:release of cytochrome c from mitochondria"/>
    <property type="evidence" value="ECO:0007669"/>
    <property type="project" value="TreeGrafter"/>
</dbReference>
<comment type="similarity">
    <text evidence="1">Belongs to the Bcl-2 family.</text>
</comment>
<feature type="domain" description="Bcl-2 Bcl-2 homology region 1-3" evidence="4">
    <location>
        <begin position="99"/>
        <end position="197"/>
    </location>
</feature>
<evidence type="ECO:0000313" key="5">
    <source>
        <dbReference type="EMBL" id="GBN14655.1"/>
    </source>
</evidence>
<dbReference type="GO" id="GO:0008630">
    <property type="term" value="P:intrinsic apoptotic signaling pathway in response to DNA damage"/>
    <property type="evidence" value="ECO:0007669"/>
    <property type="project" value="TreeGrafter"/>
</dbReference>
<dbReference type="InterPro" id="IPR046371">
    <property type="entry name" value="Bcl-2_BH1-3"/>
</dbReference>
<dbReference type="GO" id="GO:0097192">
    <property type="term" value="P:extrinsic apoptotic signaling pathway in absence of ligand"/>
    <property type="evidence" value="ECO:0007669"/>
    <property type="project" value="TreeGrafter"/>
</dbReference>
<dbReference type="InterPro" id="IPR036834">
    <property type="entry name" value="Bcl-2-like_sf"/>
</dbReference>
<proteinExistence type="inferred from homology"/>
<comment type="caution">
    <text evidence="5">The sequence shown here is derived from an EMBL/GenBank/DDBJ whole genome shotgun (WGS) entry which is preliminary data.</text>
</comment>
<reference evidence="5 6" key="1">
    <citation type="journal article" date="2019" name="Sci. Rep.">
        <title>Orb-weaving spider Araneus ventricosus genome elucidates the spidroin gene catalogue.</title>
        <authorList>
            <person name="Kono N."/>
            <person name="Nakamura H."/>
            <person name="Ohtoshi R."/>
            <person name="Moran D.A.P."/>
            <person name="Shinohara A."/>
            <person name="Yoshida Y."/>
            <person name="Fujiwara M."/>
            <person name="Mori M."/>
            <person name="Tomita M."/>
            <person name="Arakawa K."/>
        </authorList>
    </citation>
    <scope>NUCLEOTIDE SEQUENCE [LARGE SCALE GENOMIC DNA]</scope>
</reference>
<evidence type="ECO:0000259" key="4">
    <source>
        <dbReference type="Pfam" id="PF00452"/>
    </source>
</evidence>
<dbReference type="EMBL" id="BGPR01005930">
    <property type="protein sequence ID" value="GBN14655.1"/>
    <property type="molecule type" value="Genomic_DNA"/>
</dbReference>
<sequence>MSSPTPMVHLPTCMAVPVYVAEEVAVGRCVFQNFIHEEFEEEGVPDEILAEVPEEVLEEEIVPDRTAASSGYVDENLANALEHIGVDSHEGIRQIGVHLRELANDFAKSNERKRLKKEADKVDVVNITYDGFYALCEEVFLHGFTRENIIALFFFCADVLIRCVKSEMKDIGIKLFKWALKYVVDRVCAWVAKHGGWEKAIKNTFTAGQIAAMGAGAVVIVAVGGFIFYKWIT</sequence>
<evidence type="ECO:0000313" key="6">
    <source>
        <dbReference type="Proteomes" id="UP000499080"/>
    </source>
</evidence>
<accession>A0A4Y2LIQ7</accession>
<dbReference type="PANTHER" id="PTHR11256:SF21">
    <property type="entry name" value="BCL-2 BCL-2 HOMOLOGY REGION 1-3 DOMAIN-CONTAINING PROTEIN"/>
    <property type="match status" value="1"/>
</dbReference>
<feature type="transmembrane region" description="Helical" evidence="3">
    <location>
        <begin position="210"/>
        <end position="229"/>
    </location>
</feature>
<dbReference type="Proteomes" id="UP000499080">
    <property type="component" value="Unassembled WGS sequence"/>
</dbReference>
<evidence type="ECO:0000256" key="2">
    <source>
        <dbReference type="ARBA" id="ARBA00022703"/>
    </source>
</evidence>
<dbReference type="GO" id="GO:0005741">
    <property type="term" value="C:mitochondrial outer membrane"/>
    <property type="evidence" value="ECO:0007669"/>
    <property type="project" value="TreeGrafter"/>
</dbReference>
<keyword evidence="2" id="KW-0053">Apoptosis</keyword>
<dbReference type="InterPro" id="IPR002475">
    <property type="entry name" value="Bcl2-like"/>
</dbReference>
<dbReference type="PANTHER" id="PTHR11256">
    <property type="entry name" value="BCL-2 RELATED"/>
    <property type="match status" value="1"/>
</dbReference>
<evidence type="ECO:0000256" key="1">
    <source>
        <dbReference type="ARBA" id="ARBA00009458"/>
    </source>
</evidence>
<organism evidence="5 6">
    <name type="scientific">Araneus ventricosus</name>
    <name type="common">Orbweaver spider</name>
    <name type="synonym">Epeira ventricosa</name>
    <dbReference type="NCBI Taxonomy" id="182803"/>
    <lineage>
        <taxon>Eukaryota</taxon>
        <taxon>Metazoa</taxon>
        <taxon>Ecdysozoa</taxon>
        <taxon>Arthropoda</taxon>
        <taxon>Chelicerata</taxon>
        <taxon>Arachnida</taxon>
        <taxon>Araneae</taxon>
        <taxon>Araneomorphae</taxon>
        <taxon>Entelegynae</taxon>
        <taxon>Araneoidea</taxon>
        <taxon>Araneidae</taxon>
        <taxon>Araneus</taxon>
    </lineage>
</organism>
<dbReference type="OrthoDB" id="6080198at2759"/>
<dbReference type="SUPFAM" id="SSF56854">
    <property type="entry name" value="Bcl-2 inhibitors of programmed cell death"/>
    <property type="match status" value="1"/>
</dbReference>
<keyword evidence="3" id="KW-0472">Membrane</keyword>
<name>A0A4Y2LIQ7_ARAVE</name>
<dbReference type="GO" id="GO:0042981">
    <property type="term" value="P:regulation of apoptotic process"/>
    <property type="evidence" value="ECO:0007669"/>
    <property type="project" value="InterPro"/>
</dbReference>
<dbReference type="Gene3D" id="1.10.437.10">
    <property type="entry name" value="Blc2-like"/>
    <property type="match status" value="1"/>
</dbReference>
<keyword evidence="3" id="KW-0812">Transmembrane</keyword>
<dbReference type="GO" id="GO:0051400">
    <property type="term" value="F:BH domain binding"/>
    <property type="evidence" value="ECO:0007669"/>
    <property type="project" value="TreeGrafter"/>
</dbReference>